<accession>A0ABY5XE11</accession>
<sequence>MDAWHKGRQFIDLIEYKRTLIDMKMVKVERLISQTKRLLNQQIHEYNLIRQKINSLTPSGVLEKSKIHQGIRCQGVLLSRQQLIIIKINQLEEENITQEKTLQNFQIQKGFLEKKYFKVTRDLYRRYNDYTIRSDENSEDDALETICYGKSKF</sequence>
<proteinExistence type="predicted"/>
<gene>
    <name evidence="1" type="ORF">NYP84_09385</name>
</gene>
<reference evidence="1" key="1">
    <citation type="submission" date="2022-07" db="EMBL/GenBank/DDBJ databases">
        <title>Genetic diversity of Erwinia pyrifoliae.</title>
        <authorList>
            <person name="Park D.S."/>
            <person name="Ham H."/>
        </authorList>
    </citation>
    <scope>NUCLEOTIDE SEQUENCE</scope>
    <source>
        <strain evidence="1">CP201486</strain>
    </source>
</reference>
<dbReference type="Proteomes" id="UP001058553">
    <property type="component" value="Chromosome"/>
</dbReference>
<protein>
    <submittedName>
        <fullName evidence="1">Type III secretion system protein</fullName>
    </submittedName>
</protein>
<dbReference type="RefSeq" id="WP_014539003.1">
    <property type="nucleotide sequence ID" value="NZ_CP023567.1"/>
</dbReference>
<evidence type="ECO:0000313" key="1">
    <source>
        <dbReference type="EMBL" id="UWS35327.1"/>
    </source>
</evidence>
<dbReference type="EMBL" id="CP103445">
    <property type="protein sequence ID" value="UWS35327.1"/>
    <property type="molecule type" value="Genomic_DNA"/>
</dbReference>
<organism evidence="1 2">
    <name type="scientific">Erwinia pyrifoliae</name>
    <dbReference type="NCBI Taxonomy" id="79967"/>
    <lineage>
        <taxon>Bacteria</taxon>
        <taxon>Pseudomonadati</taxon>
        <taxon>Pseudomonadota</taxon>
        <taxon>Gammaproteobacteria</taxon>
        <taxon>Enterobacterales</taxon>
        <taxon>Erwiniaceae</taxon>
        <taxon>Erwinia</taxon>
    </lineage>
</organism>
<evidence type="ECO:0000313" key="2">
    <source>
        <dbReference type="Proteomes" id="UP001058553"/>
    </source>
</evidence>
<dbReference type="InterPro" id="IPR002954">
    <property type="entry name" value="Salm_SPAgM"/>
</dbReference>
<name>A0ABY5XE11_ERWPY</name>
<dbReference type="GeneID" id="92236853"/>
<keyword evidence="2" id="KW-1185">Reference proteome</keyword>
<dbReference type="Pfam" id="PF02090">
    <property type="entry name" value="SPAM"/>
    <property type="match status" value="1"/>
</dbReference>